<dbReference type="InterPro" id="IPR001054">
    <property type="entry name" value="A/G_cyclase"/>
</dbReference>
<feature type="transmembrane region" description="Helical" evidence="13">
    <location>
        <begin position="1721"/>
        <end position="1737"/>
    </location>
</feature>
<feature type="transmembrane region" description="Helical" evidence="13">
    <location>
        <begin position="1689"/>
        <end position="1714"/>
    </location>
</feature>
<dbReference type="InterPro" id="IPR018303">
    <property type="entry name" value="ATPase_P-typ_P_site"/>
</dbReference>
<dbReference type="PROSITE" id="PS50125">
    <property type="entry name" value="GUANYLATE_CYCLASE_2"/>
    <property type="match status" value="2"/>
</dbReference>
<dbReference type="Gene3D" id="2.70.150.10">
    <property type="entry name" value="Calcium-transporting ATPase, cytoplasmic transduction domain A"/>
    <property type="match status" value="1"/>
</dbReference>
<protein>
    <recommendedName>
        <fullName evidence="14">Guanylate cyclase domain-containing protein</fullName>
    </recommendedName>
</protein>
<keyword evidence="7" id="KW-1278">Translocase</keyword>
<dbReference type="InterPro" id="IPR044492">
    <property type="entry name" value="P_typ_ATPase_HD_dom"/>
</dbReference>
<feature type="binding site" evidence="11">
    <location>
        <position position="375"/>
    </location>
    <ligand>
        <name>ATP</name>
        <dbReference type="ChEBI" id="CHEBI:30616"/>
    </ligand>
</feature>
<dbReference type="GO" id="GO:0005524">
    <property type="term" value="F:ATP binding"/>
    <property type="evidence" value="ECO:0007669"/>
    <property type="project" value="UniProtKB-KW"/>
</dbReference>
<evidence type="ECO:0000256" key="5">
    <source>
        <dbReference type="ARBA" id="ARBA00022840"/>
    </source>
</evidence>
<feature type="transmembrane region" description="Helical" evidence="13">
    <location>
        <begin position="1184"/>
        <end position="1201"/>
    </location>
</feature>
<dbReference type="GO" id="GO:0005886">
    <property type="term" value="C:plasma membrane"/>
    <property type="evidence" value="ECO:0007669"/>
    <property type="project" value="TreeGrafter"/>
</dbReference>
<dbReference type="EMBL" id="MPUH01000257">
    <property type="protein sequence ID" value="OMJ84814.1"/>
    <property type="molecule type" value="Genomic_DNA"/>
</dbReference>
<feature type="transmembrane region" description="Helical" evidence="13">
    <location>
        <begin position="1043"/>
        <end position="1060"/>
    </location>
</feature>
<evidence type="ECO:0000256" key="1">
    <source>
        <dbReference type="ARBA" id="ARBA00004141"/>
    </source>
</evidence>
<dbReference type="GO" id="GO:0005802">
    <property type="term" value="C:trans-Golgi network"/>
    <property type="evidence" value="ECO:0007669"/>
    <property type="project" value="TreeGrafter"/>
</dbReference>
<keyword evidence="9 13" id="KW-0472">Membrane</keyword>
<dbReference type="Pfam" id="PF16212">
    <property type="entry name" value="PhoLip_ATPase_C"/>
    <property type="match status" value="1"/>
</dbReference>
<dbReference type="Gene3D" id="3.30.70.1230">
    <property type="entry name" value="Nucleotide cyclase"/>
    <property type="match status" value="2"/>
</dbReference>
<dbReference type="SFLD" id="SFLDG00002">
    <property type="entry name" value="C1.7:_P-type_atpase_like"/>
    <property type="match status" value="1"/>
</dbReference>
<evidence type="ECO:0000256" key="10">
    <source>
        <dbReference type="PIRSR" id="PIRSR606539-1"/>
    </source>
</evidence>
<dbReference type="SUPFAM" id="SSF81660">
    <property type="entry name" value="Metal cation-transporting ATPase, ATP-binding domain N"/>
    <property type="match status" value="1"/>
</dbReference>
<feature type="binding site" evidence="12">
    <location>
        <position position="373"/>
    </location>
    <ligand>
        <name>Mg(2+)</name>
        <dbReference type="ChEBI" id="CHEBI:18420"/>
    </ligand>
</feature>
<feature type="binding site" evidence="11">
    <location>
        <position position="847"/>
    </location>
    <ligand>
        <name>ATP</name>
        <dbReference type="ChEBI" id="CHEBI:30616"/>
    </ligand>
</feature>
<dbReference type="Gene3D" id="3.40.50.1000">
    <property type="entry name" value="HAD superfamily/HAD-like"/>
    <property type="match status" value="1"/>
</dbReference>
<feature type="binding site" evidence="11">
    <location>
        <position position="517"/>
    </location>
    <ligand>
        <name>ATP</name>
        <dbReference type="ChEBI" id="CHEBI:30616"/>
    </ligand>
</feature>
<gene>
    <name evidence="15" type="ORF">SteCoe_14002</name>
</gene>
<feature type="transmembrane region" description="Helical" evidence="13">
    <location>
        <begin position="1316"/>
        <end position="1339"/>
    </location>
</feature>
<dbReference type="InterPro" id="IPR036412">
    <property type="entry name" value="HAD-like_sf"/>
</dbReference>
<keyword evidence="8 13" id="KW-1133">Transmembrane helix</keyword>
<feature type="transmembrane region" description="Helical" evidence="13">
    <location>
        <begin position="1749"/>
        <end position="1768"/>
    </location>
</feature>
<dbReference type="Gene3D" id="3.40.1110.10">
    <property type="entry name" value="Calcium-transporting ATPase, cytoplasmic domain N"/>
    <property type="match status" value="1"/>
</dbReference>
<feature type="domain" description="Guanylate cyclase" evidence="14">
    <location>
        <begin position="1893"/>
        <end position="2023"/>
    </location>
</feature>
<dbReference type="OrthoDB" id="354346at2759"/>
<reference evidence="15 16" key="1">
    <citation type="submission" date="2016-11" db="EMBL/GenBank/DDBJ databases">
        <title>The macronuclear genome of Stentor coeruleus: a giant cell with tiny introns.</title>
        <authorList>
            <person name="Slabodnick M."/>
            <person name="Ruby J.G."/>
            <person name="Reiff S.B."/>
            <person name="Swart E.C."/>
            <person name="Gosai S."/>
            <person name="Prabakaran S."/>
            <person name="Witkowska E."/>
            <person name="Larue G.E."/>
            <person name="Fisher S."/>
            <person name="Freeman R.M."/>
            <person name="Gunawardena J."/>
            <person name="Chu W."/>
            <person name="Stover N.A."/>
            <person name="Gregory B.D."/>
            <person name="Nowacki M."/>
            <person name="Derisi J."/>
            <person name="Roy S.W."/>
            <person name="Marshall W.F."/>
            <person name="Sood P."/>
        </authorList>
    </citation>
    <scope>NUCLEOTIDE SEQUENCE [LARGE SCALE GENOMIC DNA]</scope>
    <source>
        <strain evidence="15">WM001</strain>
    </source>
</reference>
<dbReference type="GO" id="GO:0006897">
    <property type="term" value="P:endocytosis"/>
    <property type="evidence" value="ECO:0007669"/>
    <property type="project" value="TreeGrafter"/>
</dbReference>
<evidence type="ECO:0000256" key="7">
    <source>
        <dbReference type="ARBA" id="ARBA00022967"/>
    </source>
</evidence>
<dbReference type="GO" id="GO:0140326">
    <property type="term" value="F:ATPase-coupled intramembrane lipid transporter activity"/>
    <property type="evidence" value="ECO:0007669"/>
    <property type="project" value="InterPro"/>
</dbReference>
<feature type="binding site" evidence="12">
    <location>
        <position position="847"/>
    </location>
    <ligand>
        <name>Mg(2+)</name>
        <dbReference type="ChEBI" id="CHEBI:18420"/>
    </ligand>
</feature>
<keyword evidence="3 12" id="KW-0479">Metal-binding</keyword>
<feature type="transmembrane region" description="Helical" evidence="13">
    <location>
        <begin position="316"/>
        <end position="335"/>
    </location>
</feature>
<feature type="transmembrane region" description="Helical" evidence="13">
    <location>
        <begin position="1010"/>
        <end position="1031"/>
    </location>
</feature>
<feature type="transmembrane region" description="Helical" evidence="13">
    <location>
        <begin position="1240"/>
        <end position="1261"/>
    </location>
</feature>
<feature type="binding site" evidence="11">
    <location>
        <position position="650"/>
    </location>
    <ligand>
        <name>ATP</name>
        <dbReference type="ChEBI" id="CHEBI:30616"/>
    </ligand>
</feature>
<dbReference type="PROSITE" id="PS00154">
    <property type="entry name" value="ATPASE_E1_E2"/>
    <property type="match status" value="1"/>
</dbReference>
<dbReference type="InterPro" id="IPR023298">
    <property type="entry name" value="ATPase_P-typ_TM_dom_sf"/>
</dbReference>
<dbReference type="PANTHER" id="PTHR24092:SF5">
    <property type="entry name" value="PHOSPHOLIPID-TRANSPORTING ATPASE"/>
    <property type="match status" value="1"/>
</dbReference>
<feature type="transmembrane region" description="Helical" evidence="13">
    <location>
        <begin position="1080"/>
        <end position="1098"/>
    </location>
</feature>
<keyword evidence="4 11" id="KW-0547">Nucleotide-binding</keyword>
<feature type="binding site" evidence="11">
    <location>
        <position position="373"/>
    </location>
    <ligand>
        <name>ATP</name>
        <dbReference type="ChEBI" id="CHEBI:30616"/>
    </ligand>
</feature>
<feature type="transmembrane region" description="Helical" evidence="13">
    <location>
        <begin position="1824"/>
        <end position="1841"/>
    </location>
</feature>
<feature type="transmembrane region" description="Helical" evidence="13">
    <location>
        <begin position="898"/>
        <end position="921"/>
    </location>
</feature>
<dbReference type="Pfam" id="PF00211">
    <property type="entry name" value="Guanylate_cyc"/>
    <property type="match status" value="2"/>
</dbReference>
<feature type="domain" description="Guanylate cyclase" evidence="14">
    <location>
        <begin position="1393"/>
        <end position="1529"/>
    </location>
</feature>
<dbReference type="Proteomes" id="UP000187209">
    <property type="component" value="Unassembled WGS sequence"/>
</dbReference>
<evidence type="ECO:0000256" key="9">
    <source>
        <dbReference type="ARBA" id="ARBA00023136"/>
    </source>
</evidence>
<evidence type="ECO:0000313" key="16">
    <source>
        <dbReference type="Proteomes" id="UP000187209"/>
    </source>
</evidence>
<feature type="binding site" evidence="11">
    <location>
        <position position="821"/>
    </location>
    <ligand>
        <name>ATP</name>
        <dbReference type="ChEBI" id="CHEBI:30616"/>
    </ligand>
</feature>
<feature type="transmembrane region" description="Helical" evidence="13">
    <location>
        <begin position="978"/>
        <end position="998"/>
    </location>
</feature>
<dbReference type="SUPFAM" id="SSF81665">
    <property type="entry name" value="Calcium ATPase, transmembrane domain M"/>
    <property type="match status" value="1"/>
</dbReference>
<feature type="binding site" evidence="12">
    <location>
        <position position="375"/>
    </location>
    <ligand>
        <name>Mg(2+)</name>
        <dbReference type="ChEBI" id="CHEBI:18420"/>
    </ligand>
</feature>
<dbReference type="SUPFAM" id="SSF55073">
    <property type="entry name" value="Nucleotide cyclase"/>
    <property type="match status" value="2"/>
</dbReference>
<dbReference type="InterPro" id="IPR008250">
    <property type="entry name" value="ATPase_P-typ_transduc_dom_A_sf"/>
</dbReference>
<dbReference type="NCBIfam" id="TIGR01652">
    <property type="entry name" value="ATPase-Plipid"/>
    <property type="match status" value="1"/>
</dbReference>
<evidence type="ECO:0000256" key="2">
    <source>
        <dbReference type="ARBA" id="ARBA00022692"/>
    </source>
</evidence>
<dbReference type="GO" id="GO:0005768">
    <property type="term" value="C:endosome"/>
    <property type="evidence" value="ECO:0007669"/>
    <property type="project" value="TreeGrafter"/>
</dbReference>
<dbReference type="SUPFAM" id="SSF56784">
    <property type="entry name" value="HAD-like"/>
    <property type="match status" value="1"/>
</dbReference>
<evidence type="ECO:0000313" key="15">
    <source>
        <dbReference type="EMBL" id="OMJ84814.1"/>
    </source>
</evidence>
<feature type="transmembrane region" description="Helical" evidence="13">
    <location>
        <begin position="1798"/>
        <end position="1818"/>
    </location>
</feature>
<keyword evidence="6 12" id="KW-0460">Magnesium</keyword>
<keyword evidence="5 11" id="KW-0067">ATP-binding</keyword>
<dbReference type="InterPro" id="IPR023214">
    <property type="entry name" value="HAD_sf"/>
</dbReference>
<dbReference type="GO" id="GO:0009190">
    <property type="term" value="P:cyclic nucleotide biosynthetic process"/>
    <property type="evidence" value="ECO:0007669"/>
    <property type="project" value="InterPro"/>
</dbReference>
<feature type="binding site" evidence="11">
    <location>
        <position position="374"/>
    </location>
    <ligand>
        <name>ATP</name>
        <dbReference type="ChEBI" id="CHEBI:30616"/>
    </ligand>
</feature>
<feature type="transmembrane region" description="Helical" evidence="13">
    <location>
        <begin position="51"/>
        <end position="68"/>
    </location>
</feature>
<evidence type="ECO:0000256" key="6">
    <source>
        <dbReference type="ARBA" id="ARBA00022842"/>
    </source>
</evidence>
<feature type="transmembrane region" description="Helical" evidence="13">
    <location>
        <begin position="284"/>
        <end position="304"/>
    </location>
</feature>
<dbReference type="SFLD" id="SFLDS00003">
    <property type="entry name" value="Haloacid_Dehalogenase"/>
    <property type="match status" value="1"/>
</dbReference>
<feature type="transmembrane region" description="Helical" evidence="13">
    <location>
        <begin position="1281"/>
        <end position="1304"/>
    </location>
</feature>
<evidence type="ECO:0000256" key="3">
    <source>
        <dbReference type="ARBA" id="ARBA00022723"/>
    </source>
</evidence>
<dbReference type="SMART" id="SM00044">
    <property type="entry name" value="CYCc"/>
    <property type="match status" value="2"/>
</dbReference>
<feature type="binding site" evidence="11">
    <location>
        <position position="649"/>
    </location>
    <ligand>
        <name>ATP</name>
        <dbReference type="ChEBI" id="CHEBI:30616"/>
    </ligand>
</feature>
<evidence type="ECO:0000256" key="11">
    <source>
        <dbReference type="PIRSR" id="PIRSR606539-2"/>
    </source>
</evidence>
<name>A0A1R2C715_9CILI</name>
<dbReference type="GO" id="GO:0045332">
    <property type="term" value="P:phospholipid translocation"/>
    <property type="evidence" value="ECO:0007669"/>
    <property type="project" value="TreeGrafter"/>
</dbReference>
<dbReference type="CDD" id="cd07302">
    <property type="entry name" value="CHD"/>
    <property type="match status" value="2"/>
</dbReference>
<organism evidence="15 16">
    <name type="scientific">Stentor coeruleus</name>
    <dbReference type="NCBI Taxonomy" id="5963"/>
    <lineage>
        <taxon>Eukaryota</taxon>
        <taxon>Sar</taxon>
        <taxon>Alveolata</taxon>
        <taxon>Ciliophora</taxon>
        <taxon>Postciliodesmatophora</taxon>
        <taxon>Heterotrichea</taxon>
        <taxon>Heterotrichida</taxon>
        <taxon>Stentoridae</taxon>
        <taxon>Stentor</taxon>
    </lineage>
</organism>
<accession>A0A1R2C715</accession>
<dbReference type="PANTHER" id="PTHR24092">
    <property type="entry name" value="PROBABLE PHOSPHOLIPID-TRANSPORTING ATPASE"/>
    <property type="match status" value="1"/>
</dbReference>
<dbReference type="Pfam" id="PF16209">
    <property type="entry name" value="PhoLip_ATPase_N"/>
    <property type="match status" value="1"/>
</dbReference>
<dbReference type="SFLD" id="SFLDF00027">
    <property type="entry name" value="p-type_atpase"/>
    <property type="match status" value="1"/>
</dbReference>
<comment type="caution">
    <text evidence="15">The sequence shown here is derived from an EMBL/GenBank/DDBJ whole genome shotgun (WGS) entry which is preliminary data.</text>
</comment>
<dbReference type="SUPFAM" id="SSF81653">
    <property type="entry name" value="Calcium ATPase, transduction domain A"/>
    <property type="match status" value="1"/>
</dbReference>
<evidence type="ECO:0000256" key="12">
    <source>
        <dbReference type="PIRSR" id="PIRSR606539-3"/>
    </source>
</evidence>
<comment type="cofactor">
    <cofactor evidence="12">
        <name>Mg(2+)</name>
        <dbReference type="ChEBI" id="CHEBI:18420"/>
    </cofactor>
</comment>
<dbReference type="InterPro" id="IPR029787">
    <property type="entry name" value="Nucleotide_cyclase"/>
</dbReference>
<evidence type="ECO:0000256" key="8">
    <source>
        <dbReference type="ARBA" id="ARBA00022989"/>
    </source>
</evidence>
<dbReference type="InterPro" id="IPR006539">
    <property type="entry name" value="P-type_ATPase_IV"/>
</dbReference>
<dbReference type="InterPro" id="IPR023299">
    <property type="entry name" value="ATPase_P-typ_cyto_dom_N"/>
</dbReference>
<dbReference type="GO" id="GO:0035556">
    <property type="term" value="P:intracellular signal transduction"/>
    <property type="evidence" value="ECO:0007669"/>
    <property type="project" value="InterPro"/>
</dbReference>
<sequence>MSSQALDSTQYRYIELQGVRANESSIYPSNEIITSQYTKYNFLPKALIHQFLNPSKLWFLFITLIELFKLSEITYRYGTLIPLIILLVLHLIREALNDYYRHTLDEKINYKKYLVWNGNEFISFYCKDLCVGDLILLMNNDEVPADTILLSVGNEEHTCYVDASEIIGESGLKIKIPAKDTQVIIDTVDLEHASTLLNMLNDDLFVALPAKAFKMFQGKMKLSVSPKSTELSMKNLILRGMKIVNTPWLIGVVVYTGIETKVWINNLTKPKKVPQLTKITDRWILWSGLILLIISALNTIIYSFNKIDSYKWYDVFLGNLIMLNHMIPISLALSIESVRIFLNYLIHRRDPNIRLNESELCSNLGMVEYIVTDKTGTLTENSLKVAVIVVDNKLYLDNYDHLVSENSQRFDQDSRLNSFEKMFANYSGPIFSFKQLQESLLNEGNHCIILHFFYCIALCNLAVPEDGEFLAISIDDKILAQAAADFGFRAITRDEDTCILNVFGEEVVFYVLGTQAFASDRKRSRIVVKQKGSNEVYMYLKGSKRSMENIITECEDLEDIDNSISEYRSLYLGYRRLTKKEIEDFLFEYSNAKLSLVNKEGRVESVFEVFEKNSDFLGIIGIEDYITDASKTAIKALKHAGIKFWLLSGDSEQSTITSALSSGIIQSSNKILRLVNTTSDLECLNYLETYMKSHVFPQFNIEKELEEQVKGNMREIKSELDLNILPKEDAFKRANQRRSTLTHKTEKRRSSVHPLISKLSLYKHLTSLQGEYDPRFLNFVLSIDSQTFEFCMETQIHLKYFMFLLFTAKGVCFHGLLPDQKTTVVRLLKHNLRFKPLVMSIGDSISDIGMNQESHISVGIEGTSAARNSDVTVKYFSDIKNLLLIHGHKQYIQISKMVLLSFYAMALLEFQMVFFNIVSGFTASTMFYDKRLISYKLVASIVPISGLCLLDKDSSSTKITPQAYKAGIFNTLLTIKNLALYIVTALIQSIFTFVAMIGFSQSCSINGQPINLAILDIVLFTVLYNTLVLSIFIETYSINVKTIAVYLVSIALGFVINFSIGYTDEEINEVNKMLSEYNLVGVYIVPTLVVNTAVTYLFKAMRFQFYPNILEKVRSESPNSSLQNQTRLCQYKKTIHNVFRESVDFNKKKDYDASRLNTKILKFSSNFLEKNYQFDKMTENMKHTRIILLSLSISIAIYSIYEITQQYFNITIVVYLSIGSGLLILASFMPYMKSFLDFAWVYAIVDFLAIQVFFLIIPIVFNRYSLSMLAILPGLMYLVFSNYWFSMTILIFSSTVIAMLNAILTFISRYESKSDVVFASVSYSMVYITLCAISSIIGYNIDKNKRLEFLLVQKVQVEIQKTKSVLNYLLPSFVRKRVKEGVRFISENQGIVTIIFCDIENFETILKDYTSQELTILLDDLFGRIDHICMFSGCTKIETVGKTYMACAGLKEPEQELDVYYTSVSHARRCIEMAIAIIRGSESLFLKNGENLRFKIGINSGPVTAGVVGYHKPQFSLVGDTVNTASRMASLCPSANTIQISSETYELIGNNIGLIFHQNVVTAKGKGVMNTYIVSSPVQCSEPGSLTSKHGISLSQSISELFSYKNSTSRSKSNTRKTTLYKFSNQHGDNERRRSSLISILESEVTVDREFLRRETEILESIKWFTLSCAETEKEKAFRLEISDTTFPIALVSCLLRILCNTTLMIICITNLIISKNYSKIYEFVRLIIETIIIASLSMNLKKHFRKSWFPWLLALAYLLGAISKIGIDYTEIDITFLDFILHFVQAAHCTQLFFKHFIGLGTLCYIAYMLFAAINQYSVFPEQIISISIFFALILYSSYYREKNLRYYSDITKAAYRELKKTEELLTHMMPKHVFETLKEQNSVTENIRNVTILYADIVGFTQWSSEQTPGNVVNMLSELFTRFDHLCMDHKVYKVHTIGDCYVAIGYRESENRSIIEECYNMAVFAINLVKIIKEVNIENNIDLNMRIGMHTGDIIGGITGTSIVRYDIYGIDVLIANKMESTGKPGFIKISEATMKILSKNFPEEFLYTQDHDSHVNIGGKNINSYFLDINPQYAKNNVSYL</sequence>
<feature type="transmembrane region" description="Helical" evidence="13">
    <location>
        <begin position="243"/>
        <end position="264"/>
    </location>
</feature>
<evidence type="ECO:0000256" key="4">
    <source>
        <dbReference type="ARBA" id="ARBA00022741"/>
    </source>
</evidence>
<feature type="active site" description="4-aspartylphosphate intermediate" evidence="10">
    <location>
        <position position="373"/>
    </location>
</feature>
<dbReference type="GO" id="GO:0006890">
    <property type="term" value="P:retrograde vesicle-mediated transport, Golgi to endoplasmic reticulum"/>
    <property type="evidence" value="ECO:0007669"/>
    <property type="project" value="TreeGrafter"/>
</dbReference>
<feature type="transmembrane region" description="Helical" evidence="13">
    <location>
        <begin position="74"/>
        <end position="92"/>
    </location>
</feature>
<evidence type="ECO:0000256" key="13">
    <source>
        <dbReference type="SAM" id="Phobius"/>
    </source>
</evidence>
<keyword evidence="16" id="KW-1185">Reference proteome</keyword>
<proteinExistence type="predicted"/>
<feature type="transmembrane region" description="Helical" evidence="13">
    <location>
        <begin position="1207"/>
        <end position="1228"/>
    </location>
</feature>
<comment type="subcellular location">
    <subcellularLocation>
        <location evidence="1">Membrane</location>
        <topology evidence="1">Multi-pass membrane protein</topology>
    </subcellularLocation>
</comment>
<feature type="binding site" evidence="11">
    <location>
        <position position="568"/>
    </location>
    <ligand>
        <name>ATP</name>
        <dbReference type="ChEBI" id="CHEBI:30616"/>
    </ligand>
</feature>
<dbReference type="GO" id="GO:0000287">
    <property type="term" value="F:magnesium ion binding"/>
    <property type="evidence" value="ECO:0007669"/>
    <property type="project" value="InterPro"/>
</dbReference>
<dbReference type="InterPro" id="IPR032631">
    <property type="entry name" value="P-type_ATPase_N"/>
</dbReference>
<evidence type="ECO:0000259" key="14">
    <source>
        <dbReference type="PROSITE" id="PS50125"/>
    </source>
</evidence>
<dbReference type="InterPro" id="IPR032630">
    <property type="entry name" value="P_typ_ATPase_c"/>
</dbReference>
<feature type="binding site" evidence="12">
    <location>
        <position position="843"/>
    </location>
    <ligand>
        <name>Mg(2+)</name>
        <dbReference type="ChEBI" id="CHEBI:18420"/>
    </ligand>
</feature>
<keyword evidence="2 13" id="KW-0812">Transmembrane</keyword>
<feature type="binding site" evidence="11">
    <location>
        <position position="541"/>
    </location>
    <ligand>
        <name>ATP</name>
        <dbReference type="ChEBI" id="CHEBI:30616"/>
    </ligand>
</feature>